<protein>
    <submittedName>
        <fullName evidence="2">Regulatory LuxR family protein</fullName>
    </submittedName>
</protein>
<dbReference type="EMBL" id="SNWQ01000021">
    <property type="protein sequence ID" value="TDO35840.1"/>
    <property type="molecule type" value="Genomic_DNA"/>
</dbReference>
<evidence type="ECO:0000259" key="1">
    <source>
        <dbReference type="PROSITE" id="PS50043"/>
    </source>
</evidence>
<comment type="caution">
    <text evidence="2">The sequence shown here is derived from an EMBL/GenBank/DDBJ whole genome shotgun (WGS) entry which is preliminary data.</text>
</comment>
<dbReference type="Pfam" id="PF01978">
    <property type="entry name" value="TrmB"/>
    <property type="match status" value="1"/>
</dbReference>
<keyword evidence="3" id="KW-1185">Reference proteome</keyword>
<dbReference type="InterPro" id="IPR000792">
    <property type="entry name" value="Tscrpt_reg_LuxR_C"/>
</dbReference>
<reference evidence="2 3" key="1">
    <citation type="submission" date="2019-03" db="EMBL/GenBank/DDBJ databases">
        <title>Genomic Encyclopedia of Type Strains, Phase III (KMG-III): the genomes of soil and plant-associated and newly described type strains.</title>
        <authorList>
            <person name="Whitman W."/>
        </authorList>
    </citation>
    <scope>NUCLEOTIDE SEQUENCE [LARGE SCALE GENOMIC DNA]</scope>
    <source>
        <strain evidence="2 3">VKM Ac-2527</strain>
    </source>
</reference>
<dbReference type="GO" id="GO:0003677">
    <property type="term" value="F:DNA binding"/>
    <property type="evidence" value="ECO:0007669"/>
    <property type="project" value="InterPro"/>
</dbReference>
<dbReference type="InterPro" id="IPR016032">
    <property type="entry name" value="Sig_transdc_resp-reg_C-effctor"/>
</dbReference>
<proteinExistence type="predicted"/>
<dbReference type="PROSITE" id="PS50043">
    <property type="entry name" value="HTH_LUXR_2"/>
    <property type="match status" value="1"/>
</dbReference>
<feature type="domain" description="HTH luxR-type" evidence="1">
    <location>
        <begin position="263"/>
        <end position="328"/>
    </location>
</feature>
<dbReference type="OrthoDB" id="3728246at2"/>
<dbReference type="Gene3D" id="1.10.10.10">
    <property type="entry name" value="Winged helix-like DNA-binding domain superfamily/Winged helix DNA-binding domain"/>
    <property type="match status" value="2"/>
</dbReference>
<dbReference type="Pfam" id="PF00196">
    <property type="entry name" value="GerE"/>
    <property type="match status" value="1"/>
</dbReference>
<name>A0A4R6JI80_9ACTN</name>
<gene>
    <name evidence="2" type="ORF">EV643_121113</name>
</gene>
<dbReference type="PANTHER" id="PTHR34293:SF1">
    <property type="entry name" value="HTH-TYPE TRANSCRIPTIONAL REGULATOR TRMBL2"/>
    <property type="match status" value="1"/>
</dbReference>
<evidence type="ECO:0000313" key="3">
    <source>
        <dbReference type="Proteomes" id="UP000295388"/>
    </source>
</evidence>
<dbReference type="InterPro" id="IPR002831">
    <property type="entry name" value="Tscrpt_reg_TrmB_N"/>
</dbReference>
<dbReference type="SMART" id="SM00421">
    <property type="entry name" value="HTH_LUXR"/>
    <property type="match status" value="1"/>
</dbReference>
<dbReference type="RefSeq" id="WP_133804297.1">
    <property type="nucleotide sequence ID" value="NZ_SNWQ01000021.1"/>
</dbReference>
<dbReference type="AlphaFoldDB" id="A0A4R6JI80"/>
<sequence>MSSTDTERADHLRVLGLEDDEIQIYQYLLRIGPSSITELDQAVTGRTTPIETTLGGLVQAGLARRSGSDHSRFLPVPPDAGLEALTLRRESELKQARIEVLNAYDEFRRTVHNESTTHLVEVVTGTAIVERIHQIKDSAQREILAIDSPPYYLGAGPNQHEIDQLKRGVSYRVVYSPESVEVPGYLTENILPCVEAGEQARVLPDVPAKLTIIDGSIAFVSMSVRDTDVNRSLLIIRPSSLLTALLGMFELCWRNALPLHASVGTEDDRLEPIERRLLALLATGAADDTIARTLGISRRTFFRYLERLMNRTGASTRFQLALHAARENWL</sequence>
<dbReference type="GO" id="GO:0006355">
    <property type="term" value="P:regulation of DNA-templated transcription"/>
    <property type="evidence" value="ECO:0007669"/>
    <property type="project" value="InterPro"/>
</dbReference>
<dbReference type="InterPro" id="IPR051797">
    <property type="entry name" value="TrmB-like"/>
</dbReference>
<dbReference type="InterPro" id="IPR036388">
    <property type="entry name" value="WH-like_DNA-bd_sf"/>
</dbReference>
<dbReference type="Proteomes" id="UP000295388">
    <property type="component" value="Unassembled WGS sequence"/>
</dbReference>
<dbReference type="SUPFAM" id="SSF46894">
    <property type="entry name" value="C-terminal effector domain of the bipartite response regulators"/>
    <property type="match status" value="1"/>
</dbReference>
<organism evidence="2 3">
    <name type="scientific">Kribbella caucasensis</name>
    <dbReference type="NCBI Taxonomy" id="2512215"/>
    <lineage>
        <taxon>Bacteria</taxon>
        <taxon>Bacillati</taxon>
        <taxon>Actinomycetota</taxon>
        <taxon>Actinomycetes</taxon>
        <taxon>Propionibacteriales</taxon>
        <taxon>Kribbellaceae</taxon>
        <taxon>Kribbella</taxon>
    </lineage>
</organism>
<accession>A0A4R6JI80</accession>
<dbReference type="PANTHER" id="PTHR34293">
    <property type="entry name" value="HTH-TYPE TRANSCRIPTIONAL REGULATOR TRMBL2"/>
    <property type="match status" value="1"/>
</dbReference>
<evidence type="ECO:0000313" key="2">
    <source>
        <dbReference type="EMBL" id="TDO35840.1"/>
    </source>
</evidence>